<proteinExistence type="predicted"/>
<keyword evidence="3" id="KW-1185">Reference proteome</keyword>
<dbReference type="RefSeq" id="WP_166378825.1">
    <property type="nucleotide sequence ID" value="NZ_BAAATT010000005.1"/>
</dbReference>
<reference evidence="2" key="1">
    <citation type="submission" date="2021-01" db="EMBL/GenBank/DDBJ databases">
        <title>Whole genome shotgun sequence of Catellatospora methionotrophica NBRC 14553.</title>
        <authorList>
            <person name="Komaki H."/>
            <person name="Tamura T."/>
        </authorList>
    </citation>
    <scope>NUCLEOTIDE SEQUENCE</scope>
    <source>
        <strain evidence="2">NBRC 14553</strain>
    </source>
</reference>
<name>A0A8J3LDH6_9ACTN</name>
<comment type="caution">
    <text evidence="2">The sequence shown here is derived from an EMBL/GenBank/DDBJ whole genome shotgun (WGS) entry which is preliminary data.</text>
</comment>
<dbReference type="EMBL" id="BONJ01000028">
    <property type="protein sequence ID" value="GIG16559.1"/>
    <property type="molecule type" value="Genomic_DNA"/>
</dbReference>
<dbReference type="PROSITE" id="PS51257">
    <property type="entry name" value="PROKAR_LIPOPROTEIN"/>
    <property type="match status" value="1"/>
</dbReference>
<dbReference type="AlphaFoldDB" id="A0A8J3LDH6"/>
<gene>
    <name evidence="2" type="ORF">Cme02nite_48910</name>
</gene>
<evidence type="ECO:0000313" key="2">
    <source>
        <dbReference type="EMBL" id="GIG16559.1"/>
    </source>
</evidence>
<evidence type="ECO:0000313" key="3">
    <source>
        <dbReference type="Proteomes" id="UP000660339"/>
    </source>
</evidence>
<evidence type="ECO:0000256" key="1">
    <source>
        <dbReference type="SAM" id="MobiDB-lite"/>
    </source>
</evidence>
<dbReference type="Proteomes" id="UP000660339">
    <property type="component" value="Unassembled WGS sequence"/>
</dbReference>
<accession>A0A8J3LDH6</accession>
<protein>
    <submittedName>
        <fullName evidence="2">Uncharacterized protein</fullName>
    </submittedName>
</protein>
<feature type="region of interest" description="Disordered" evidence="1">
    <location>
        <begin position="27"/>
        <end position="128"/>
    </location>
</feature>
<sequence>MPRPQGTGAHLARWVTPLTLAVALLAGCDPDTPPAAAPAPSASADPGSPPVCPTGRPGPAADGSRDPFAAPGARQVPGPAMTPVPVPAVPTTQVMQRPASPDEGAAALQPNGRPSGRPAPSVPAGISNDPACLLAAVAEEGP</sequence>
<organism evidence="2 3">
    <name type="scientific">Catellatospora methionotrophica</name>
    <dbReference type="NCBI Taxonomy" id="121620"/>
    <lineage>
        <taxon>Bacteria</taxon>
        <taxon>Bacillati</taxon>
        <taxon>Actinomycetota</taxon>
        <taxon>Actinomycetes</taxon>
        <taxon>Micromonosporales</taxon>
        <taxon>Micromonosporaceae</taxon>
        <taxon>Catellatospora</taxon>
    </lineage>
</organism>